<name>A0A183DRF8_9BILA</name>
<dbReference type="Proteomes" id="UP000271098">
    <property type="component" value="Unassembled WGS sequence"/>
</dbReference>
<proteinExistence type="predicted"/>
<evidence type="ECO:0000313" key="4">
    <source>
        <dbReference type="WBParaSite" id="GPUH_0001131201-mRNA-1"/>
    </source>
</evidence>
<accession>A0A183DRF8</accession>
<organism evidence="4">
    <name type="scientific">Gongylonema pulchrum</name>
    <dbReference type="NCBI Taxonomy" id="637853"/>
    <lineage>
        <taxon>Eukaryota</taxon>
        <taxon>Metazoa</taxon>
        <taxon>Ecdysozoa</taxon>
        <taxon>Nematoda</taxon>
        <taxon>Chromadorea</taxon>
        <taxon>Rhabditida</taxon>
        <taxon>Spirurina</taxon>
        <taxon>Spiruromorpha</taxon>
        <taxon>Spiruroidea</taxon>
        <taxon>Gongylonematidae</taxon>
        <taxon>Gongylonema</taxon>
    </lineage>
</organism>
<dbReference type="AlphaFoldDB" id="A0A183DRF8"/>
<reference evidence="4" key="1">
    <citation type="submission" date="2016-06" db="UniProtKB">
        <authorList>
            <consortium name="WormBaseParasite"/>
        </authorList>
    </citation>
    <scope>IDENTIFICATION</scope>
</reference>
<evidence type="ECO:0000256" key="1">
    <source>
        <dbReference type="SAM" id="MobiDB-lite"/>
    </source>
</evidence>
<reference evidence="2 3" key="2">
    <citation type="submission" date="2018-11" db="EMBL/GenBank/DDBJ databases">
        <authorList>
            <consortium name="Pathogen Informatics"/>
        </authorList>
    </citation>
    <scope>NUCLEOTIDE SEQUENCE [LARGE SCALE GENOMIC DNA]</scope>
</reference>
<evidence type="ECO:0000313" key="3">
    <source>
        <dbReference type="Proteomes" id="UP000271098"/>
    </source>
</evidence>
<feature type="region of interest" description="Disordered" evidence="1">
    <location>
        <begin position="79"/>
        <end position="102"/>
    </location>
</feature>
<keyword evidence="3" id="KW-1185">Reference proteome</keyword>
<sequence>MEGSVVLGLEEADVLSQRFAHSEELVAAAAAAGRRAVATSEQRPNRAALAEGSAAAAASAAATAMLLLEQCSFPAIDGGRARERGPLRQSNPGGQVHRRGAKGHWDDYSRNVALHMLASWCTALIPGTIIGDGFYDL</sequence>
<protein>
    <submittedName>
        <fullName evidence="2 4">Uncharacterized protein</fullName>
    </submittedName>
</protein>
<gene>
    <name evidence="2" type="ORF">GPUH_LOCUS11299</name>
</gene>
<dbReference type="WBParaSite" id="GPUH_0001131201-mRNA-1">
    <property type="protein sequence ID" value="GPUH_0001131201-mRNA-1"/>
    <property type="gene ID" value="GPUH_0001131201"/>
</dbReference>
<evidence type="ECO:0000313" key="2">
    <source>
        <dbReference type="EMBL" id="VDN18598.1"/>
    </source>
</evidence>
<dbReference type="EMBL" id="UYRT01078470">
    <property type="protein sequence ID" value="VDN18598.1"/>
    <property type="molecule type" value="Genomic_DNA"/>
</dbReference>